<gene>
    <name evidence="2" type="ORF">LMF89_05180</name>
</gene>
<dbReference type="RefSeq" id="WP_007961169.1">
    <property type="nucleotide sequence ID" value="NZ_JAJHJB010000004.1"/>
</dbReference>
<sequence length="47" mass="5419">MSSSINVLDQSIFDKPEEESSAEVKKDEAKIVDITQQQWFWDQAVMS</sequence>
<name>A0ABS8HNK3_9FIRM</name>
<evidence type="ECO:0000256" key="1">
    <source>
        <dbReference type="SAM" id="MobiDB-lite"/>
    </source>
</evidence>
<feature type="region of interest" description="Disordered" evidence="1">
    <location>
        <begin position="1"/>
        <end position="26"/>
    </location>
</feature>
<comment type="caution">
    <text evidence="2">The sequence shown here is derived from an EMBL/GenBank/DDBJ whole genome shotgun (WGS) entry which is preliminary data.</text>
</comment>
<keyword evidence="3" id="KW-1185">Reference proteome</keyword>
<dbReference type="EMBL" id="JAJHJB010000004">
    <property type="protein sequence ID" value="MCC5464761.1"/>
    <property type="molecule type" value="Genomic_DNA"/>
</dbReference>
<evidence type="ECO:0000313" key="3">
    <source>
        <dbReference type="Proteomes" id="UP001165492"/>
    </source>
</evidence>
<reference evidence="2" key="1">
    <citation type="submission" date="2021-11" db="EMBL/GenBank/DDBJ databases">
        <title>Description of a new species Pelosinus isolated from the bottom sediments of Lake Baikal.</title>
        <authorList>
            <person name="Zakharyuk A."/>
        </authorList>
    </citation>
    <scope>NUCLEOTIDE SEQUENCE</scope>
    <source>
        <strain evidence="2">Bkl1</strain>
    </source>
</reference>
<evidence type="ECO:0000313" key="2">
    <source>
        <dbReference type="EMBL" id="MCC5464761.1"/>
    </source>
</evidence>
<accession>A0ABS8HNK3</accession>
<organism evidence="2 3">
    <name type="scientific">Pelosinus baikalensis</name>
    <dbReference type="NCBI Taxonomy" id="2892015"/>
    <lineage>
        <taxon>Bacteria</taxon>
        <taxon>Bacillati</taxon>
        <taxon>Bacillota</taxon>
        <taxon>Negativicutes</taxon>
        <taxon>Selenomonadales</taxon>
        <taxon>Sporomusaceae</taxon>
        <taxon>Pelosinus</taxon>
    </lineage>
</organism>
<protein>
    <submittedName>
        <fullName evidence="2">Uncharacterized protein</fullName>
    </submittedName>
</protein>
<proteinExistence type="predicted"/>
<dbReference type="Proteomes" id="UP001165492">
    <property type="component" value="Unassembled WGS sequence"/>
</dbReference>